<dbReference type="GO" id="GO:0006355">
    <property type="term" value="P:regulation of DNA-templated transcription"/>
    <property type="evidence" value="ECO:0007669"/>
    <property type="project" value="InterPro"/>
</dbReference>
<accession>I3Y769</accession>
<protein>
    <recommendedName>
        <fullName evidence="2">XACb0070 ribbon-helix-helix domain-containing protein</fullName>
    </recommendedName>
</protein>
<feature type="domain" description="XACb0070 ribbon-helix-helix" evidence="2">
    <location>
        <begin position="5"/>
        <end position="80"/>
    </location>
</feature>
<dbReference type="Pfam" id="PF16762">
    <property type="entry name" value="RHH_6"/>
    <property type="match status" value="1"/>
</dbReference>
<feature type="region of interest" description="Disordered" evidence="1">
    <location>
        <begin position="53"/>
        <end position="81"/>
    </location>
</feature>
<proteinExistence type="predicted"/>
<keyword evidence="4" id="KW-1185">Reference proteome</keyword>
<evidence type="ECO:0000313" key="4">
    <source>
        <dbReference type="Proteomes" id="UP000006062"/>
    </source>
</evidence>
<evidence type="ECO:0000256" key="1">
    <source>
        <dbReference type="SAM" id="MobiDB-lite"/>
    </source>
</evidence>
<dbReference type="Gene3D" id="1.10.1220.10">
    <property type="entry name" value="Met repressor-like"/>
    <property type="match status" value="1"/>
</dbReference>
<dbReference type="InterPro" id="IPR031914">
    <property type="entry name" value="XACb0070_RHH_dom"/>
</dbReference>
<feature type="compositionally biased region" description="Basic and acidic residues" evidence="1">
    <location>
        <begin position="53"/>
        <end position="70"/>
    </location>
</feature>
<name>I3Y769_THIV6</name>
<sequence>MPNDDQTRWTVTVSQQTDIALRTFLAQRGLKKGALSVFIEEAVQRRLRELTLGETRQEAERPQDQDRVQDFVDAPLMEAAQ</sequence>
<dbReference type="HOGENOM" id="CLU_192902_0_0_6"/>
<evidence type="ECO:0000259" key="2">
    <source>
        <dbReference type="Pfam" id="PF16762"/>
    </source>
</evidence>
<reference evidence="3 4" key="1">
    <citation type="submission" date="2012-06" db="EMBL/GenBank/DDBJ databases">
        <title>Complete sequence of Thiocystis violascens DSM 198.</title>
        <authorList>
            <consortium name="US DOE Joint Genome Institute"/>
            <person name="Lucas S."/>
            <person name="Han J."/>
            <person name="Lapidus A."/>
            <person name="Cheng J.-F."/>
            <person name="Goodwin L."/>
            <person name="Pitluck S."/>
            <person name="Peters L."/>
            <person name="Ovchinnikova G."/>
            <person name="Teshima H."/>
            <person name="Detter J.C."/>
            <person name="Han C."/>
            <person name="Tapia R."/>
            <person name="Land M."/>
            <person name="Hauser L."/>
            <person name="Kyrpides N."/>
            <person name="Ivanova N."/>
            <person name="Pagani I."/>
            <person name="Vogl K."/>
            <person name="Liu Z."/>
            <person name="Frigaard N.-U."/>
            <person name="Bryant D."/>
            <person name="Woyke T."/>
        </authorList>
    </citation>
    <scope>NUCLEOTIDE SEQUENCE [LARGE SCALE GENOMIC DNA]</scope>
    <source>
        <strain evidence="4">ATCC 17096 / DSM 198 / 6111</strain>
    </source>
</reference>
<dbReference type="OrthoDB" id="5296807at2"/>
<dbReference type="RefSeq" id="WP_014777328.1">
    <property type="nucleotide sequence ID" value="NC_018012.1"/>
</dbReference>
<dbReference type="eggNOG" id="ENOG5032S0U">
    <property type="taxonomic scope" value="Bacteria"/>
</dbReference>
<dbReference type="EMBL" id="CP003154">
    <property type="protein sequence ID" value="AFL72837.1"/>
    <property type="molecule type" value="Genomic_DNA"/>
</dbReference>
<dbReference type="KEGG" id="tvi:Thivi_0790"/>
<organism evidence="3 4">
    <name type="scientific">Thiocystis violascens (strain ATCC 17096 / DSM 198 / 6111)</name>
    <name type="common">Chromatium violascens</name>
    <dbReference type="NCBI Taxonomy" id="765911"/>
    <lineage>
        <taxon>Bacteria</taxon>
        <taxon>Pseudomonadati</taxon>
        <taxon>Pseudomonadota</taxon>
        <taxon>Gammaproteobacteria</taxon>
        <taxon>Chromatiales</taxon>
        <taxon>Chromatiaceae</taxon>
        <taxon>Thiocystis</taxon>
    </lineage>
</organism>
<dbReference type="InterPro" id="IPR013321">
    <property type="entry name" value="Arc_rbn_hlx_hlx"/>
</dbReference>
<dbReference type="AlphaFoldDB" id="I3Y769"/>
<gene>
    <name evidence="3" type="ordered locus">Thivi_0790</name>
</gene>
<evidence type="ECO:0000313" key="3">
    <source>
        <dbReference type="EMBL" id="AFL72837.1"/>
    </source>
</evidence>
<dbReference type="Proteomes" id="UP000006062">
    <property type="component" value="Chromosome"/>
</dbReference>